<feature type="region of interest" description="Disordered" evidence="1">
    <location>
        <begin position="1163"/>
        <end position="1193"/>
    </location>
</feature>
<feature type="compositionally biased region" description="Low complexity" evidence="1">
    <location>
        <begin position="1608"/>
        <end position="1618"/>
    </location>
</feature>
<reference evidence="2 3" key="1">
    <citation type="journal article" date="2010" name="Science">
        <title>Genomic analysis of organismal complexity in the multicellular green alga Volvox carteri.</title>
        <authorList>
            <person name="Prochnik S.E."/>
            <person name="Umen J."/>
            <person name="Nedelcu A.M."/>
            <person name="Hallmann A."/>
            <person name="Miller S.M."/>
            <person name="Nishii I."/>
            <person name="Ferris P."/>
            <person name="Kuo A."/>
            <person name="Mitros T."/>
            <person name="Fritz-Laylin L.K."/>
            <person name="Hellsten U."/>
            <person name="Chapman J."/>
            <person name="Simakov O."/>
            <person name="Rensing S.A."/>
            <person name="Terry A."/>
            <person name="Pangilinan J."/>
            <person name="Kapitonov V."/>
            <person name="Jurka J."/>
            <person name="Salamov A."/>
            <person name="Shapiro H."/>
            <person name="Schmutz J."/>
            <person name="Grimwood J."/>
            <person name="Lindquist E."/>
            <person name="Lucas S."/>
            <person name="Grigoriev I.V."/>
            <person name="Schmitt R."/>
            <person name="Kirk D."/>
            <person name="Rokhsar D.S."/>
        </authorList>
    </citation>
    <scope>NUCLEOTIDE SEQUENCE [LARGE SCALE GENOMIC DNA]</scope>
    <source>
        <strain evidence="3">f. Nagariensis / Eve</strain>
    </source>
</reference>
<dbReference type="GO" id="GO:0044611">
    <property type="term" value="C:nuclear pore inner ring"/>
    <property type="evidence" value="ECO:0007669"/>
    <property type="project" value="TreeGrafter"/>
</dbReference>
<dbReference type="STRING" id="3068.D8TQS2"/>
<proteinExistence type="predicted"/>
<name>D8TQS2_VOLCA</name>
<sequence>MAQSFDSLFWASHASFHRRLQDGNYSKSALDDHFDWLLYGTQKFKPCNESSRKQILEKLQLEFKGKTFSYYARLRPLALRAARLLDLDEVQAMLLLKRWLKDNPDVKLDDLSENDPAALNDSILQVLRYYNSERILLLKCIQVVMLKAGETDEAGGALSDLLDRLIKSNIEEQLHARLRENLENGAAAITRRLKAGDVAACAPAAAAATGTAGAVSTTTVGFVGTAASLSWLSAASGEMRSQLVSERLELLNCLLLLYEVCDIACKPERAQALARLLLDRVFLSAQTGGAQNGAGGSGSSAAEHGIRAGGGADTVTLLSQQLAALLLMSCVDLPGHVRLAAAPTAAGAGAADATLPLGGKTMGVHNQISQYAATPATALLLLTWAGCLRLLDVSGGGHMIRDLDGATRELDGRVAAVGGLTTAVAALTALCGGAVGALLLVYRSVATKALCVLCTAFDLGADNVDPAMYEAVVALVKLCMEGDARACAALWDESQPATAPLRSLLASAARLFPAVPHHLLRLLRLTAASPDTARAAYAFLQRSVSLVVLHSASEPAIRHLGGGEVELTSELPWNLAPNVPGLVLSQGFMGTLTPLPAALSELRGRYVLVSWDAEISGGSYGQVLLLGRACHCVATLEHALLHNLPLERSDPTLLRDLSDTLSLLASLCSLEPSLLADLITQSVRLSSGTQRFWIDVVAGVLAIGPQLAASLASTAAQAADPAAATAATAAAAPLPPPLQLLADAAELLGAVAARSPGKVLTLLPQLQLLASPGGDLLAGLPPAVPLIALLSFTVPSCIDSFCGLLPALSALQHNLERPMGRYPLTTALLSLLALLLERGFIATPLPVAALFVLYEMLPNLHHWRYVSAKERWAVTRGSLRVVRLALTAGAYVSDPDISALAAPPPPKVAITIPGRDGSTSGTTLLLTYGGTGAGHAALSSAATSPEELGSASLSPDDIMRAAAPRLHVSVLSAALLKLLLLHGGVLLARCLPPPADVLERLRGDDPSRPELPLLEECAGEVVQLIPPLLAAAGVHPQEQPFEEFLFSGQDPTPASHVASYIAYHEADRDITPAEHQISYRALRALLSIAACVARPVSRSLPAVTLALAIPSGSPAEACLRALLRGDAAARHPQHHALSAQLAAEAVAHHAELLDALLFPSELEEEQQRHRARGGGGSSGGGGPPPLALPAPDGTGTVAAAGAVAVRRGPRTSRQALDGLYATLQQAAKLKQEQPEVLASSLRVLAAMWRQPAAAHRAVSVLRAAPALWSSLEACLEPVPAAAEAAPAHRALCEAFALQILTAEAFARARIPAAAAATGGGGPGSEVQAVLDRLVRGGGLLRLLRGAVSESGGGGGAGAAAATVAAAMGVGVVSGLWATVAVGSEPEPDAVSLGPAVREELSGIRSLLLQGAVTTEDIRAAHDDLQVAALHQPHLQQEQQQQQQSTHGSPTGTHQQSPGGDINMLQLPPTHPLAQLLQRQCLGAALVSRCHVATTDLAQLPGGPEPPVPGTDDYMLSRSRLVALLGPAAGSLNSSDLLTAALGDVNRTSSLGEALLAQLQAACMLTSVLAQDGKLLKATSGSSSGAATTAAALLDPPARAREPATPGDAGPSTSTAPAAAAGGGGGGLLTVVQSACWAAISGLLTWCDCRDSRATLQPDWGLRRLHALHIAAALSAARLLLSVLQSVRPVLTAPSSAPAAAAGSGGAVSTPARTPIGLGSVLGTPIAVTPVATGPRGSRQGAGGGSSTAAAAAGDGGGGVAADPAYLPFVVSLARQLAAWVRALVTSGLPQCPPAAAAQITDGLAGALLLALRPLLPESAVAVSELQLLQAGDRQQLAASLLSTIPQLCDLAASGCISTSLAAQLLLESTRHLATHDWLSLLLNHLDLGQHILAAASRAAALAAAAASGGGLSGGGSASLQGGDAAAAAGDLGMLTLALAVAQAPDGARALYDRGIVDQLVAAGRHLLSGTGGRLAAFSVIAVTGTGPYRPGVDGTYASTAGRSRFLGSGGPLLPDTCDVVQPLTLAGLVELEAALFLLGELTAYLGGWHMVLPASLLNFRTAVSTLLTWLAQPTLSKSFGVDCRPRTAREAALAATPAAGIPNTDGWFRACTFGTAAGGQAAGATAAAAGSNGGLTGGIGSPIAGAIPSLSSLARGFSEGLPPGMSVPVTPVAGGGLAFGAAATPVRAASGLGTPGGNAAGAGTAGPAATPGAAGSGGGGDAVCSEYSAEMAEKLYVCAQHALMFLVASSPQLSQGEAASLGPAWPRTRDLSALLDQCMCASESLAHAAITADTPGAATSAARRTRLMRLLARRPRLAGIFGAREGAGDGDTKRCGSWG</sequence>
<feature type="region of interest" description="Disordered" evidence="1">
    <location>
        <begin position="1586"/>
        <end position="1618"/>
    </location>
</feature>
<evidence type="ECO:0000313" key="3">
    <source>
        <dbReference type="Proteomes" id="UP000001058"/>
    </source>
</evidence>
<accession>D8TQS2</accession>
<keyword evidence="3" id="KW-1185">Reference proteome</keyword>
<dbReference type="Proteomes" id="UP000001058">
    <property type="component" value="Unassembled WGS sequence"/>
</dbReference>
<dbReference type="PANTHER" id="PTHR31431:SF1">
    <property type="entry name" value="NUCLEOPORIN NUP188"/>
    <property type="match status" value="1"/>
</dbReference>
<dbReference type="GO" id="GO:0017056">
    <property type="term" value="F:structural constituent of nuclear pore"/>
    <property type="evidence" value="ECO:0007669"/>
    <property type="project" value="InterPro"/>
</dbReference>
<dbReference type="GeneID" id="9627389"/>
<evidence type="ECO:0000313" key="2">
    <source>
        <dbReference type="EMBL" id="EFJ50204.1"/>
    </source>
</evidence>
<dbReference type="eggNOG" id="KOG4833">
    <property type="taxonomic scope" value="Eukaryota"/>
</dbReference>
<dbReference type="GO" id="GO:0006606">
    <property type="term" value="P:protein import into nucleus"/>
    <property type="evidence" value="ECO:0007669"/>
    <property type="project" value="TreeGrafter"/>
</dbReference>
<feature type="region of interest" description="Disordered" evidence="1">
    <location>
        <begin position="1431"/>
        <end position="1466"/>
    </location>
</feature>
<organism evidence="3">
    <name type="scientific">Volvox carteri f. nagariensis</name>
    <dbReference type="NCBI Taxonomy" id="3068"/>
    <lineage>
        <taxon>Eukaryota</taxon>
        <taxon>Viridiplantae</taxon>
        <taxon>Chlorophyta</taxon>
        <taxon>core chlorophytes</taxon>
        <taxon>Chlorophyceae</taxon>
        <taxon>CS clade</taxon>
        <taxon>Chlamydomonadales</taxon>
        <taxon>Volvocaceae</taxon>
        <taxon>Volvox</taxon>
    </lineage>
</organism>
<feature type="region of interest" description="Disordered" evidence="1">
    <location>
        <begin position="1731"/>
        <end position="1753"/>
    </location>
</feature>
<dbReference type="EMBL" id="GL378332">
    <property type="protein sequence ID" value="EFJ50204.1"/>
    <property type="molecule type" value="Genomic_DNA"/>
</dbReference>
<dbReference type="GO" id="GO:0006405">
    <property type="term" value="P:RNA export from nucleus"/>
    <property type="evidence" value="ECO:0007669"/>
    <property type="project" value="TreeGrafter"/>
</dbReference>
<gene>
    <name evidence="2" type="ORF">VOLCADRAFT_89091</name>
</gene>
<dbReference type="PANTHER" id="PTHR31431">
    <property type="entry name" value="NUCLEOPORIN NUP188 HOMOLOG"/>
    <property type="match status" value="1"/>
</dbReference>
<protein>
    <submittedName>
        <fullName evidence="2">Uncharacterized protein</fullName>
    </submittedName>
</protein>
<evidence type="ECO:0000256" key="1">
    <source>
        <dbReference type="SAM" id="MobiDB-lite"/>
    </source>
</evidence>
<dbReference type="InterPro" id="IPR044840">
    <property type="entry name" value="Nup188"/>
</dbReference>
<dbReference type="OrthoDB" id="552259at2759"/>
<dbReference type="RefSeq" id="XP_002948824.1">
    <property type="nucleotide sequence ID" value="XM_002948778.1"/>
</dbReference>
<dbReference type="KEGG" id="vcn:VOLCADRAFT_89091"/>
<dbReference type="InParanoid" id="D8TQS2"/>
<feature type="compositionally biased region" description="Polar residues" evidence="1">
    <location>
        <begin position="1444"/>
        <end position="1457"/>
    </location>
</feature>